<accession>A0A4T2B7W9</accession>
<sequence length="237" mass="26374">MDLFQEAAENAPSVTDRCLVRLRSAAWRAKRKNDASSARAELVSIRRIARDALINGEIASADHDIISASTLNLEALTFVRAGENGPAAMLMDEAMDLCQNDLWVTLDYDAGYRYQTQIRTNVAQMAWKLADRQKALSFLEQNLSVTAHQHPSSRSESLSIAAYYYYLDTQHTFALSLAEEAYLIIAAEGSPNRLAKLRKVAVAILDSMQLTDEAAWVLARIEEDPLGFDSDLLGRTF</sequence>
<evidence type="ECO:0000313" key="2">
    <source>
        <dbReference type="Proteomes" id="UP000306192"/>
    </source>
</evidence>
<dbReference type="AlphaFoldDB" id="A0A4T2B7W9"/>
<dbReference type="EMBL" id="QYRT01000080">
    <property type="protein sequence ID" value="TIH27055.1"/>
    <property type="molecule type" value="Genomic_DNA"/>
</dbReference>
<dbReference type="Proteomes" id="UP000306192">
    <property type="component" value="Unassembled WGS sequence"/>
</dbReference>
<organism evidence="1 2">
    <name type="scientific">Subtercola vilae</name>
    <dbReference type="NCBI Taxonomy" id="2056433"/>
    <lineage>
        <taxon>Bacteria</taxon>
        <taxon>Bacillati</taxon>
        <taxon>Actinomycetota</taxon>
        <taxon>Actinomycetes</taxon>
        <taxon>Micrococcales</taxon>
        <taxon>Microbacteriaceae</taxon>
        <taxon>Subtercola</taxon>
    </lineage>
</organism>
<evidence type="ECO:0000313" key="1">
    <source>
        <dbReference type="EMBL" id="TIH27055.1"/>
    </source>
</evidence>
<gene>
    <name evidence="1" type="ORF">D4765_18730</name>
</gene>
<protein>
    <submittedName>
        <fullName evidence="1">Uncharacterized protein</fullName>
    </submittedName>
</protein>
<keyword evidence="2" id="KW-1185">Reference proteome</keyword>
<comment type="caution">
    <text evidence="1">The sequence shown here is derived from an EMBL/GenBank/DDBJ whole genome shotgun (WGS) entry which is preliminary data.</text>
</comment>
<reference evidence="1 2" key="1">
    <citation type="journal article" date="2019" name="Microorganisms">
        <title>Systematic Affiliation and Genome Analysis of Subtercola vilae DB165(T) with Particular Emphasis on Cold Adaptation of an Isolate from a High-Altitude Cold Volcano Lake.</title>
        <authorList>
            <person name="Villalobos A.S."/>
            <person name="Wiese J."/>
            <person name="Imhoff J.F."/>
            <person name="Dorador C."/>
            <person name="Keller A."/>
            <person name="Hentschel U."/>
        </authorList>
    </citation>
    <scope>NUCLEOTIDE SEQUENCE [LARGE SCALE GENOMIC DNA]</scope>
    <source>
        <strain evidence="1 2">DB165</strain>
    </source>
</reference>
<proteinExistence type="predicted"/>
<name>A0A4T2B7W9_9MICO</name>